<feature type="chain" id="PRO_5032970156" evidence="1">
    <location>
        <begin position="28"/>
        <end position="200"/>
    </location>
</feature>
<proteinExistence type="predicted"/>
<keyword evidence="3" id="KW-1185">Reference proteome</keyword>
<accession>A0A833RZ02</accession>
<name>A0A833RZ02_PHYIN</name>
<sequence>MPSRLKRIPVTFTVLLALSTHISNVNAKTETASNWPSLQFDFTVKRNSMNVYGRSEFTMSINPAVSGANSQVLYDVYSTFSDGSSTTSYMLLNGVGYLSCDSTDPPSVSCLDTEADMLPPVNEIVKAINKATAAPSSADSNTGECSNGMFQVSINGISFALCASGSSGFTMTGRDLDIEVKFLETPVDIVKPTTVKEYSS</sequence>
<evidence type="ECO:0000313" key="2">
    <source>
        <dbReference type="EMBL" id="KAF4029521.1"/>
    </source>
</evidence>
<dbReference type="Proteomes" id="UP000602510">
    <property type="component" value="Unassembled WGS sequence"/>
</dbReference>
<evidence type="ECO:0000256" key="1">
    <source>
        <dbReference type="SAM" id="SignalP"/>
    </source>
</evidence>
<dbReference type="AlphaFoldDB" id="A0A833RZ02"/>
<comment type="caution">
    <text evidence="2">The sequence shown here is derived from an EMBL/GenBank/DDBJ whole genome shotgun (WGS) entry which is preliminary data.</text>
</comment>
<protein>
    <submittedName>
        <fullName evidence="2">Uncharacterized protein</fullName>
    </submittedName>
</protein>
<dbReference type="PANTHER" id="PTHR22538:SF1">
    <property type="entry name" value="VWFD DOMAIN-CONTAINING PROTEIN"/>
    <property type="match status" value="1"/>
</dbReference>
<keyword evidence="1" id="KW-0732">Signal</keyword>
<feature type="signal peptide" evidence="1">
    <location>
        <begin position="1"/>
        <end position="27"/>
    </location>
</feature>
<organism evidence="2 3">
    <name type="scientific">Phytophthora infestans</name>
    <name type="common">Potato late blight agent</name>
    <name type="synonym">Botrytis infestans</name>
    <dbReference type="NCBI Taxonomy" id="4787"/>
    <lineage>
        <taxon>Eukaryota</taxon>
        <taxon>Sar</taxon>
        <taxon>Stramenopiles</taxon>
        <taxon>Oomycota</taxon>
        <taxon>Peronosporomycetes</taxon>
        <taxon>Peronosporales</taxon>
        <taxon>Peronosporaceae</taxon>
        <taxon>Phytophthora</taxon>
    </lineage>
</organism>
<evidence type="ECO:0000313" key="3">
    <source>
        <dbReference type="Proteomes" id="UP000602510"/>
    </source>
</evidence>
<gene>
    <name evidence="2" type="ORF">GN244_ATG18738</name>
</gene>
<dbReference type="PANTHER" id="PTHR22538">
    <property type="entry name" value="CILIA- AND FLAGELLA-ASSOCIATED PROTEIN 74"/>
    <property type="match status" value="1"/>
</dbReference>
<dbReference type="EMBL" id="WSZM01000805">
    <property type="protein sequence ID" value="KAF4029521.1"/>
    <property type="molecule type" value="Genomic_DNA"/>
</dbReference>
<reference evidence="2" key="1">
    <citation type="submission" date="2020-04" db="EMBL/GenBank/DDBJ databases">
        <title>Hybrid Assembly of Korean Phytophthora infestans isolates.</title>
        <authorList>
            <person name="Prokchorchik M."/>
            <person name="Lee Y."/>
            <person name="Seo J."/>
            <person name="Cho J.-H."/>
            <person name="Park Y.-E."/>
            <person name="Jang D.-C."/>
            <person name="Im J.-S."/>
            <person name="Choi J.-G."/>
            <person name="Park H.-J."/>
            <person name="Lee G.-B."/>
            <person name="Lee Y.-G."/>
            <person name="Hong S.-Y."/>
            <person name="Cho K."/>
            <person name="Sohn K.H."/>
        </authorList>
    </citation>
    <scope>NUCLEOTIDE SEQUENCE</scope>
    <source>
        <strain evidence="2">KR_1_A1</strain>
    </source>
</reference>